<dbReference type="InterPro" id="IPR004942">
    <property type="entry name" value="Roadblock/LAMTOR2_dom"/>
</dbReference>
<dbReference type="SUPFAM" id="SSF103196">
    <property type="entry name" value="Roadblock/LC7 domain"/>
    <property type="match status" value="1"/>
</dbReference>
<evidence type="ECO:0000256" key="2">
    <source>
        <dbReference type="SAM" id="MobiDB-lite"/>
    </source>
</evidence>
<gene>
    <name evidence="4" type="ORF">BD324DRAFT_649276</name>
</gene>
<reference evidence="4 5" key="1">
    <citation type="submission" date="2017-03" db="EMBL/GenBank/DDBJ databases">
        <title>Widespread Adenine N6-methylation of Active Genes in Fungi.</title>
        <authorList>
            <consortium name="DOE Joint Genome Institute"/>
            <person name="Mondo S.J."/>
            <person name="Dannebaum R.O."/>
            <person name="Kuo R.C."/>
            <person name="Louie K.B."/>
            <person name="Bewick A.J."/>
            <person name="Labutti K."/>
            <person name="Haridas S."/>
            <person name="Kuo A."/>
            <person name="Salamov A."/>
            <person name="Ahrendt S.R."/>
            <person name="Lau R."/>
            <person name="Bowen B.P."/>
            <person name="Lipzen A."/>
            <person name="Sullivan W."/>
            <person name="Andreopoulos W.B."/>
            <person name="Clum A."/>
            <person name="Lindquist E."/>
            <person name="Daum C."/>
            <person name="Northen T.R."/>
            <person name="Ramamoorthy G."/>
            <person name="Schmitz R.J."/>
            <person name="Gryganskyi A."/>
            <person name="Culley D."/>
            <person name="Magnuson J."/>
            <person name="James T.Y."/>
            <person name="O'Malley M.A."/>
            <person name="Stajich J.E."/>
            <person name="Spatafora J.W."/>
            <person name="Visel A."/>
            <person name="Grigoriev I.V."/>
        </authorList>
    </citation>
    <scope>NUCLEOTIDE SEQUENCE [LARGE SCALE GENOMIC DNA]</scope>
    <source>
        <strain evidence="4 5">NRRL Y-17943</strain>
    </source>
</reference>
<feature type="domain" description="Roadblock/LAMTOR2" evidence="3">
    <location>
        <begin position="26"/>
        <end position="135"/>
    </location>
</feature>
<dbReference type="PANTHER" id="PTHR10779">
    <property type="entry name" value="DYNEIN LIGHT CHAIN ROADBLOCK"/>
    <property type="match status" value="1"/>
</dbReference>
<evidence type="ECO:0000256" key="1">
    <source>
        <dbReference type="ARBA" id="ARBA00007191"/>
    </source>
</evidence>
<dbReference type="Gene3D" id="3.30.450.30">
    <property type="entry name" value="Dynein light chain 2a, cytoplasmic"/>
    <property type="match status" value="1"/>
</dbReference>
<dbReference type="AlphaFoldDB" id="A0A1Y1UNZ1"/>
<dbReference type="Proteomes" id="UP000193218">
    <property type="component" value="Unassembled WGS sequence"/>
</dbReference>
<organism evidence="4 5">
    <name type="scientific">Kockovaella imperatae</name>
    <dbReference type="NCBI Taxonomy" id="4999"/>
    <lineage>
        <taxon>Eukaryota</taxon>
        <taxon>Fungi</taxon>
        <taxon>Dikarya</taxon>
        <taxon>Basidiomycota</taxon>
        <taxon>Agaricomycotina</taxon>
        <taxon>Tremellomycetes</taxon>
        <taxon>Tremellales</taxon>
        <taxon>Cuniculitremaceae</taxon>
        <taxon>Kockovaella</taxon>
    </lineage>
</organism>
<sequence>MTEALDRPNGQSTPQDDQIIDAPPELEATLARLSAYRKVRGVMILSRGASTTQRADGQASAGEASQSGILRRTGSVFEGNGGEKYASAVEDIVLRVGKAVASCEEGDEAKLMRIRTKRHELIITPNDRYLLVVLQDPES</sequence>
<evidence type="ECO:0000259" key="3">
    <source>
        <dbReference type="SMART" id="SM00960"/>
    </source>
</evidence>
<proteinExistence type="inferred from homology"/>
<keyword evidence="5" id="KW-1185">Reference proteome</keyword>
<comment type="caution">
    <text evidence="4">The sequence shown here is derived from an EMBL/GenBank/DDBJ whole genome shotgun (WGS) entry which is preliminary data.</text>
</comment>
<dbReference type="OrthoDB" id="9985637at2759"/>
<dbReference type="STRING" id="4999.A0A1Y1UNZ1"/>
<protein>
    <recommendedName>
        <fullName evidence="3">Roadblock/LAMTOR2 domain-containing protein</fullName>
    </recommendedName>
</protein>
<evidence type="ECO:0000313" key="5">
    <source>
        <dbReference type="Proteomes" id="UP000193218"/>
    </source>
</evidence>
<accession>A0A1Y1UNZ1</accession>
<feature type="region of interest" description="Disordered" evidence="2">
    <location>
        <begin position="1"/>
        <end position="22"/>
    </location>
</feature>
<name>A0A1Y1UNZ1_9TREE</name>
<dbReference type="InParanoid" id="A0A1Y1UNZ1"/>
<comment type="similarity">
    <text evidence="1">Belongs to the GAMAD family.</text>
</comment>
<feature type="region of interest" description="Disordered" evidence="2">
    <location>
        <begin position="48"/>
        <end position="71"/>
    </location>
</feature>
<dbReference type="EMBL" id="NBSH01000003">
    <property type="protein sequence ID" value="ORX39186.1"/>
    <property type="molecule type" value="Genomic_DNA"/>
</dbReference>
<dbReference type="SMART" id="SM00960">
    <property type="entry name" value="Robl_LC7"/>
    <property type="match status" value="1"/>
</dbReference>
<dbReference type="RefSeq" id="XP_021873049.1">
    <property type="nucleotide sequence ID" value="XM_022017964.1"/>
</dbReference>
<evidence type="ECO:0000313" key="4">
    <source>
        <dbReference type="EMBL" id="ORX39186.1"/>
    </source>
</evidence>
<dbReference type="Pfam" id="PF03259">
    <property type="entry name" value="Robl_LC7"/>
    <property type="match status" value="1"/>
</dbReference>
<dbReference type="GeneID" id="33559773"/>